<dbReference type="SUPFAM" id="SSF49899">
    <property type="entry name" value="Concanavalin A-like lectins/glucanases"/>
    <property type="match status" value="1"/>
</dbReference>
<feature type="compositionally biased region" description="Basic and acidic residues" evidence="7">
    <location>
        <begin position="841"/>
        <end position="863"/>
    </location>
</feature>
<keyword evidence="6" id="KW-0067">ATP-binding</keyword>
<dbReference type="Pfam" id="PF17779">
    <property type="entry name" value="WHD_NOD2"/>
    <property type="match status" value="2"/>
</dbReference>
<dbReference type="Pfam" id="PF14484">
    <property type="entry name" value="FISNA"/>
    <property type="match status" value="1"/>
</dbReference>
<dbReference type="PANTHER" id="PTHR24106">
    <property type="entry name" value="NACHT, LRR AND CARD DOMAINS-CONTAINING"/>
    <property type="match status" value="1"/>
</dbReference>
<dbReference type="InterPro" id="IPR051261">
    <property type="entry name" value="NLR"/>
</dbReference>
<feature type="region of interest" description="Disordered" evidence="7">
    <location>
        <begin position="24"/>
        <end position="91"/>
    </location>
</feature>
<dbReference type="FunFam" id="3.40.50.300:FF:000210">
    <property type="entry name" value="Si:dkey-16p6.1"/>
    <property type="match status" value="1"/>
</dbReference>
<accession>A0AAD6BRD4</accession>
<dbReference type="PROSITE" id="PS50837">
    <property type="entry name" value="NACHT"/>
    <property type="match status" value="2"/>
</dbReference>
<keyword evidence="10" id="KW-1185">Reference proteome</keyword>
<evidence type="ECO:0000256" key="5">
    <source>
        <dbReference type="ARBA" id="ARBA00022741"/>
    </source>
</evidence>
<feature type="domain" description="NACHT" evidence="8">
    <location>
        <begin position="170"/>
        <end position="303"/>
    </location>
</feature>
<dbReference type="Proteomes" id="UP001219934">
    <property type="component" value="Unassembled WGS sequence"/>
</dbReference>
<evidence type="ECO:0000256" key="7">
    <source>
        <dbReference type="SAM" id="MobiDB-lite"/>
    </source>
</evidence>
<dbReference type="InterPro" id="IPR041075">
    <property type="entry name" value="NOD1/2_WH"/>
</dbReference>
<keyword evidence="3" id="KW-0433">Leucine-rich repeat</keyword>
<dbReference type="InterPro" id="IPR041267">
    <property type="entry name" value="NLRP_HD2"/>
</dbReference>
<evidence type="ECO:0000313" key="9">
    <source>
        <dbReference type="EMBL" id="KAJ4948837.1"/>
    </source>
</evidence>
<dbReference type="InterPro" id="IPR013320">
    <property type="entry name" value="ConA-like_dom_sf"/>
</dbReference>
<feature type="region of interest" description="Disordered" evidence="7">
    <location>
        <begin position="778"/>
        <end position="798"/>
    </location>
</feature>
<evidence type="ECO:0000259" key="8">
    <source>
        <dbReference type="PROSITE" id="PS50837"/>
    </source>
</evidence>
<protein>
    <recommendedName>
        <fullName evidence="8">NACHT domain-containing protein</fullName>
    </recommendedName>
</protein>
<dbReference type="InterPro" id="IPR032675">
    <property type="entry name" value="LRR_dom_sf"/>
</dbReference>
<dbReference type="Gene3D" id="3.40.50.300">
    <property type="entry name" value="P-loop containing nucleotide triphosphate hydrolases"/>
    <property type="match status" value="2"/>
</dbReference>
<dbReference type="InterPro" id="IPR029495">
    <property type="entry name" value="NACHT-assoc"/>
</dbReference>
<dbReference type="InterPro" id="IPR043136">
    <property type="entry name" value="B30.2/SPRY_sf"/>
</dbReference>
<organism evidence="9 10">
    <name type="scientific">Pogonophryne albipinna</name>
    <dbReference type="NCBI Taxonomy" id="1090488"/>
    <lineage>
        <taxon>Eukaryota</taxon>
        <taxon>Metazoa</taxon>
        <taxon>Chordata</taxon>
        <taxon>Craniata</taxon>
        <taxon>Vertebrata</taxon>
        <taxon>Euteleostomi</taxon>
        <taxon>Actinopterygii</taxon>
        <taxon>Neopterygii</taxon>
        <taxon>Teleostei</taxon>
        <taxon>Neoteleostei</taxon>
        <taxon>Acanthomorphata</taxon>
        <taxon>Eupercaria</taxon>
        <taxon>Perciformes</taxon>
        <taxon>Notothenioidei</taxon>
        <taxon>Pogonophryne</taxon>
    </lineage>
</organism>
<dbReference type="EMBL" id="JAPTMU010000001">
    <property type="protein sequence ID" value="KAJ4948837.1"/>
    <property type="molecule type" value="Genomic_DNA"/>
</dbReference>
<feature type="compositionally biased region" description="Basic and acidic residues" evidence="7">
    <location>
        <begin position="55"/>
        <end position="79"/>
    </location>
</feature>
<keyword evidence="5" id="KW-0547">Nucleotide-binding</keyword>
<proteinExistence type="predicted"/>
<dbReference type="GO" id="GO:0005737">
    <property type="term" value="C:cytoplasm"/>
    <property type="evidence" value="ECO:0007669"/>
    <property type="project" value="UniProtKB-SubCell"/>
</dbReference>
<evidence type="ECO:0000256" key="1">
    <source>
        <dbReference type="ARBA" id="ARBA00004496"/>
    </source>
</evidence>
<sequence>MNEDESTAPSISASDRSKEEIIFFGKGLKRSPSSESAARSDALSYRSMGEPLSFDVKKSELTEEPVRKKPKKDLEPQREAEEDPGGSHLLKIQTNHRNEMLRKFAKTSEGNGDQESSLDSIYTELIISTGESEGPHEEHSFRRQRQPSSVNTVHLNDIFRHVLPQDTTRRIVLTKGVAGIGKSFSVQKFILDWAEGKANQDFEFVFSLAFRELNLIRGNKSLLKLLTDIHPAPRHLKELEVLDKAKVLVILDGLDESRIKLDFENKPVKSVTEETSVGNLLASLIQGNLLPNANLWITSRPAAANQIPAKYVSMVTEIRGFNDSQKEEYFRRRFRDDVNLPEKIISHIRSSQTLDIMCQIPIFCWISGILFKEIFAGDEKAETPQTLTEMMAYYLLSQTKCRSRKYDKSPERNKEKLLKTQKEFLLKLGKLAFVQLQNNNIIFYDEDLKDCGIDLQEATIYSGFCSTVLREEYVISQKKVFFFVHLTIQEFFAALFVYECFISKNTKELGNFLDLKDQEHTLYDLMKMTVDKVLEEQNGHLDFFLRFLLGLLVEPNRRVLEGLLTSPDPSQDTDKKILTHLKALRRKALSPESCINLFQSMVEMRDNKVKDEIQEYLKKSDRSKTELTPLHCSALAYMLQLQHIRRRQEEADTSSEDQQACHPRRLLEHGGSHRMIDGLKKYACELTLEPNTVHKNILLSEGNRKVTWVEVEQPHPDHKDRFVTCQQVLCEQGLDGRSYWEMEVLEPFMLQLQKWLRREKKGGGPSLISQSAFTIERVSSSNSQMNEDESTAPSISASDRSKDEIIFFGKGLKRSPSSESAAPSDALSYRSMGEPLSFNVKKSEITEEPGRKKPKKDLEPQREAEEDPGGSHLLKIQTNHRKAMLRKFAKTSEGNGDQESYLDSIYTELIISTGENTTRRIVLTKGVAGIGKSFSVQKFILDWAEGKANQDFEFVFSLAFRELNLITGNQSLLKLLTDIHPALRHLTESEVLDKAKVLVILDGLDESRIKLDFENKPVKSVTEETSVGNLLASLIQGNLLPNANLWITSRPAAANQIPAKYVSMVTEIRGFNDSQKEEYFRRRFRDDVNLPEKIISHIRSSQTLDIMCQIPIFCWISGILFKEIFAGDEKAETPQTLTEMMAHYLLAQTKRRSRKYDKSPERNKEKLLKTQKEFLLKLGKLAFVQLQNNNIIFYDEDLKDCGIDLQEATIYSGFCSTVLREEYVISKKKVFFFVHLTIQEFFAAVYVYECFISKNTKELGNFLDLKDQEHTLYDLMKMTVDKVLEEQNRHLDFFLRFLLGLLVEPNRRVLEGLLTSPDPSQDTDKKILTHLKALRRKALSPESCIKVFQSMVEMRDNKVKDEIQEYLKKSDRSKTELTPLHCSALAYMLQVSKDQLDSLELKSFNTSDEGRRRLIPAVRISRLAILADCKVTEEWIEPKCVFTVLNTVEVTG</sequence>
<comment type="subcellular location">
    <subcellularLocation>
        <location evidence="1">Cytoplasm</location>
    </subcellularLocation>
</comment>
<reference evidence="9" key="1">
    <citation type="submission" date="2022-11" db="EMBL/GenBank/DDBJ databases">
        <title>Chromosome-level genome of Pogonophryne albipinna.</title>
        <authorList>
            <person name="Jo E."/>
        </authorList>
    </citation>
    <scope>NUCLEOTIDE SEQUENCE</scope>
    <source>
        <strain evidence="9">SGF0006</strain>
        <tissue evidence="9">Muscle</tissue>
    </source>
</reference>
<evidence type="ECO:0000256" key="2">
    <source>
        <dbReference type="ARBA" id="ARBA00022490"/>
    </source>
</evidence>
<feature type="domain" description="NACHT" evidence="8">
    <location>
        <begin position="920"/>
        <end position="1053"/>
    </location>
</feature>
<gene>
    <name evidence="9" type="ORF">JOQ06_020360</name>
</gene>
<evidence type="ECO:0000256" key="4">
    <source>
        <dbReference type="ARBA" id="ARBA00022737"/>
    </source>
</evidence>
<dbReference type="Pfam" id="PF17776">
    <property type="entry name" value="NLRC4_HD2"/>
    <property type="match status" value="2"/>
</dbReference>
<dbReference type="Pfam" id="PF05729">
    <property type="entry name" value="NACHT"/>
    <property type="match status" value="2"/>
</dbReference>
<dbReference type="Gene3D" id="2.60.120.920">
    <property type="match status" value="1"/>
</dbReference>
<dbReference type="InterPro" id="IPR007111">
    <property type="entry name" value="NACHT_NTPase"/>
</dbReference>
<dbReference type="Gene3D" id="3.80.10.10">
    <property type="entry name" value="Ribonuclease Inhibitor"/>
    <property type="match status" value="1"/>
</dbReference>
<dbReference type="InterPro" id="IPR027417">
    <property type="entry name" value="P-loop_NTPase"/>
</dbReference>
<dbReference type="SMART" id="SM01288">
    <property type="entry name" value="FISNA"/>
    <property type="match status" value="1"/>
</dbReference>
<evidence type="ECO:0000313" key="10">
    <source>
        <dbReference type="Proteomes" id="UP001219934"/>
    </source>
</evidence>
<dbReference type="GO" id="GO:0005524">
    <property type="term" value="F:ATP binding"/>
    <property type="evidence" value="ECO:0007669"/>
    <property type="project" value="UniProtKB-KW"/>
</dbReference>
<dbReference type="SMART" id="SM00589">
    <property type="entry name" value="PRY"/>
    <property type="match status" value="1"/>
</dbReference>
<keyword evidence="2" id="KW-0963">Cytoplasm</keyword>
<comment type="caution">
    <text evidence="9">The sequence shown here is derived from an EMBL/GenBank/DDBJ whole genome shotgun (WGS) entry which is preliminary data.</text>
</comment>
<feature type="region of interest" description="Disordered" evidence="7">
    <location>
        <begin position="839"/>
        <end position="875"/>
    </location>
</feature>
<name>A0AAD6BRD4_9TELE</name>
<keyword evidence="4" id="KW-0677">Repeat</keyword>
<evidence type="ECO:0000256" key="3">
    <source>
        <dbReference type="ARBA" id="ARBA00022614"/>
    </source>
</evidence>
<dbReference type="InterPro" id="IPR006574">
    <property type="entry name" value="PRY"/>
</dbReference>
<evidence type="ECO:0000256" key="6">
    <source>
        <dbReference type="ARBA" id="ARBA00022840"/>
    </source>
</evidence>
<dbReference type="Pfam" id="PF13765">
    <property type="entry name" value="PRY"/>
    <property type="match status" value="1"/>
</dbReference>